<feature type="transmembrane region" description="Helical" evidence="1">
    <location>
        <begin position="44"/>
        <end position="62"/>
    </location>
</feature>
<proteinExistence type="predicted"/>
<dbReference type="Pfam" id="PF00344">
    <property type="entry name" value="SecY"/>
    <property type="match status" value="1"/>
</dbReference>
<protein>
    <recommendedName>
        <fullName evidence="3">Preprotein translocase subunit SecY</fullName>
    </recommendedName>
</protein>
<dbReference type="InterPro" id="IPR002208">
    <property type="entry name" value="SecY/SEC61-alpha"/>
</dbReference>
<dbReference type="SUPFAM" id="SSF103491">
    <property type="entry name" value="Preprotein translocase SecY subunit"/>
    <property type="match status" value="1"/>
</dbReference>
<dbReference type="GO" id="GO:0015031">
    <property type="term" value="P:protein transport"/>
    <property type="evidence" value="ECO:0007669"/>
    <property type="project" value="InterPro"/>
</dbReference>
<sequence length="82" mass="8944">MQIPGFRRSGKSIEMILKRYIPVVTILGGAIIGLVASVSEFFGVFGTGMGILLAVGILYQYYQLLVQEQVAEMYPAFGRVLG</sequence>
<name>X1UNZ4_9ZZZZ</name>
<evidence type="ECO:0000256" key="1">
    <source>
        <dbReference type="SAM" id="Phobius"/>
    </source>
</evidence>
<comment type="caution">
    <text evidence="2">The sequence shown here is derived from an EMBL/GenBank/DDBJ whole genome shotgun (WGS) entry which is preliminary data.</text>
</comment>
<dbReference type="AlphaFoldDB" id="X1UNZ4"/>
<evidence type="ECO:0000313" key="2">
    <source>
        <dbReference type="EMBL" id="GAJ05322.1"/>
    </source>
</evidence>
<accession>X1UNZ4</accession>
<dbReference type="PANTHER" id="PTHR10906">
    <property type="entry name" value="SECY/SEC61-ALPHA FAMILY MEMBER"/>
    <property type="match status" value="1"/>
</dbReference>
<organism evidence="2">
    <name type="scientific">marine sediment metagenome</name>
    <dbReference type="NCBI Taxonomy" id="412755"/>
    <lineage>
        <taxon>unclassified sequences</taxon>
        <taxon>metagenomes</taxon>
        <taxon>ecological metagenomes</taxon>
    </lineage>
</organism>
<reference evidence="2" key="1">
    <citation type="journal article" date="2014" name="Front. Microbiol.">
        <title>High frequency of phylogenetically diverse reductive dehalogenase-homologous genes in deep subseafloor sedimentary metagenomes.</title>
        <authorList>
            <person name="Kawai M."/>
            <person name="Futagami T."/>
            <person name="Toyoda A."/>
            <person name="Takaki Y."/>
            <person name="Nishi S."/>
            <person name="Hori S."/>
            <person name="Arai W."/>
            <person name="Tsubouchi T."/>
            <person name="Morono Y."/>
            <person name="Uchiyama I."/>
            <person name="Ito T."/>
            <person name="Fujiyama A."/>
            <person name="Inagaki F."/>
            <person name="Takami H."/>
        </authorList>
    </citation>
    <scope>NUCLEOTIDE SEQUENCE</scope>
    <source>
        <strain evidence="2">Expedition CK06-06</strain>
    </source>
</reference>
<evidence type="ECO:0008006" key="3">
    <source>
        <dbReference type="Google" id="ProtNLM"/>
    </source>
</evidence>
<gene>
    <name evidence="2" type="ORF">S12H4_41279</name>
</gene>
<dbReference type="GO" id="GO:0016020">
    <property type="term" value="C:membrane"/>
    <property type="evidence" value="ECO:0007669"/>
    <property type="project" value="InterPro"/>
</dbReference>
<keyword evidence="1" id="KW-1133">Transmembrane helix</keyword>
<keyword evidence="1" id="KW-0812">Transmembrane</keyword>
<feature type="transmembrane region" description="Helical" evidence="1">
    <location>
        <begin position="20"/>
        <end position="38"/>
    </location>
</feature>
<dbReference type="Gene3D" id="1.10.3370.10">
    <property type="entry name" value="SecY subunit domain"/>
    <property type="match status" value="1"/>
</dbReference>
<dbReference type="EMBL" id="BARW01025138">
    <property type="protein sequence ID" value="GAJ05322.1"/>
    <property type="molecule type" value="Genomic_DNA"/>
</dbReference>
<keyword evidence="1" id="KW-0472">Membrane</keyword>
<dbReference type="InterPro" id="IPR023201">
    <property type="entry name" value="SecY_dom_sf"/>
</dbReference>